<evidence type="ECO:0000313" key="1">
    <source>
        <dbReference type="EMBL" id="CCA77315.1"/>
    </source>
</evidence>
<accession>G4U172</accession>
<dbReference type="AlphaFoldDB" id="G4U172"/>
<reference evidence="1 2" key="1">
    <citation type="journal article" date="2011" name="PLoS Pathog.">
        <title>Endophytic Life Strategies Decoded by Genome and Transcriptome Analyses of the Mutualistic Root Symbiont Piriformospora indica.</title>
        <authorList>
            <person name="Zuccaro A."/>
            <person name="Lahrmann U."/>
            <person name="Guldener U."/>
            <person name="Langen G."/>
            <person name="Pfiffi S."/>
            <person name="Biedenkopf D."/>
            <person name="Wong P."/>
            <person name="Samans B."/>
            <person name="Grimm C."/>
            <person name="Basiewicz M."/>
            <person name="Murat C."/>
            <person name="Martin F."/>
            <person name="Kogel K.H."/>
        </authorList>
    </citation>
    <scope>NUCLEOTIDE SEQUENCE [LARGE SCALE GENOMIC DNA]</scope>
    <source>
        <strain evidence="1 2">DSM 11827</strain>
    </source>
</reference>
<protein>
    <submittedName>
        <fullName evidence="1">Uncharacterized protein</fullName>
    </submittedName>
</protein>
<dbReference type="EMBL" id="CAFZ01001476">
    <property type="protein sequence ID" value="CCA77315.1"/>
    <property type="molecule type" value="Genomic_DNA"/>
</dbReference>
<dbReference type="Proteomes" id="UP000007148">
    <property type="component" value="Unassembled WGS sequence"/>
</dbReference>
<sequence length="24" mass="2925">MLSTLIDMRRTSSVYRDWCYYPPA</sequence>
<dbReference type="HOGENOM" id="CLU_3421393_0_0_1"/>
<keyword evidence="2" id="KW-1185">Reference proteome</keyword>
<organism evidence="1 2">
    <name type="scientific">Serendipita indica (strain DSM 11827)</name>
    <name type="common">Root endophyte fungus</name>
    <name type="synonym">Piriformospora indica</name>
    <dbReference type="NCBI Taxonomy" id="1109443"/>
    <lineage>
        <taxon>Eukaryota</taxon>
        <taxon>Fungi</taxon>
        <taxon>Dikarya</taxon>
        <taxon>Basidiomycota</taxon>
        <taxon>Agaricomycotina</taxon>
        <taxon>Agaricomycetes</taxon>
        <taxon>Sebacinales</taxon>
        <taxon>Serendipitaceae</taxon>
        <taxon>Serendipita</taxon>
    </lineage>
</organism>
<evidence type="ECO:0000313" key="2">
    <source>
        <dbReference type="Proteomes" id="UP000007148"/>
    </source>
</evidence>
<proteinExistence type="predicted"/>
<dbReference type="InParanoid" id="G4U172"/>
<comment type="caution">
    <text evidence="1">The sequence shown here is derived from an EMBL/GenBank/DDBJ whole genome shotgun (WGS) entry which is preliminary data.</text>
</comment>
<gene>
    <name evidence="1" type="ORF">PIIN_11292</name>
</gene>
<name>G4U172_SERID</name>